<evidence type="ECO:0000256" key="1">
    <source>
        <dbReference type="SAM" id="MobiDB-lite"/>
    </source>
</evidence>
<evidence type="ECO:0008006" key="4">
    <source>
        <dbReference type="Google" id="ProtNLM"/>
    </source>
</evidence>
<protein>
    <recommendedName>
        <fullName evidence="4">Rho termination factor N-terminal domain-containing protein</fullName>
    </recommendedName>
</protein>
<sequence length="88" mass="9965">MVGTRATRILAGKMERARLEAQTLDELRQEALKYQLPISSDRTRLIETILLHFEQNSPLDKMLPATQRPRTHSARSRIGSGHAEQSGQ</sequence>
<keyword evidence="3" id="KW-1185">Reference proteome</keyword>
<evidence type="ECO:0000313" key="3">
    <source>
        <dbReference type="Proteomes" id="UP001497644"/>
    </source>
</evidence>
<evidence type="ECO:0000313" key="2">
    <source>
        <dbReference type="EMBL" id="CAL1672826.1"/>
    </source>
</evidence>
<proteinExistence type="predicted"/>
<name>A0AAV2MYZ2_9HYME</name>
<dbReference type="EMBL" id="CAXIPU020000997">
    <property type="protein sequence ID" value="CAL1672826.1"/>
    <property type="molecule type" value="Genomic_DNA"/>
</dbReference>
<accession>A0AAV2MYZ2</accession>
<reference evidence="2" key="1">
    <citation type="submission" date="2024-04" db="EMBL/GenBank/DDBJ databases">
        <authorList>
            <consortium name="Molecular Ecology Group"/>
        </authorList>
    </citation>
    <scope>NUCLEOTIDE SEQUENCE</scope>
</reference>
<feature type="region of interest" description="Disordered" evidence="1">
    <location>
        <begin position="60"/>
        <end position="88"/>
    </location>
</feature>
<comment type="caution">
    <text evidence="2">The sequence shown here is derived from an EMBL/GenBank/DDBJ whole genome shotgun (WGS) entry which is preliminary data.</text>
</comment>
<dbReference type="AlphaFoldDB" id="A0AAV2MYZ2"/>
<dbReference type="Proteomes" id="UP001497644">
    <property type="component" value="Unassembled WGS sequence"/>
</dbReference>
<organism evidence="2 3">
    <name type="scientific">Lasius platythorax</name>
    <dbReference type="NCBI Taxonomy" id="488582"/>
    <lineage>
        <taxon>Eukaryota</taxon>
        <taxon>Metazoa</taxon>
        <taxon>Ecdysozoa</taxon>
        <taxon>Arthropoda</taxon>
        <taxon>Hexapoda</taxon>
        <taxon>Insecta</taxon>
        <taxon>Pterygota</taxon>
        <taxon>Neoptera</taxon>
        <taxon>Endopterygota</taxon>
        <taxon>Hymenoptera</taxon>
        <taxon>Apocrita</taxon>
        <taxon>Aculeata</taxon>
        <taxon>Formicoidea</taxon>
        <taxon>Formicidae</taxon>
        <taxon>Formicinae</taxon>
        <taxon>Lasius</taxon>
        <taxon>Lasius</taxon>
    </lineage>
</organism>
<gene>
    <name evidence="2" type="ORF">LPLAT_LOCUS11788</name>
</gene>